<dbReference type="SUPFAM" id="SSF49899">
    <property type="entry name" value="Concanavalin A-like lectins/glucanases"/>
    <property type="match status" value="1"/>
</dbReference>
<dbReference type="SMART" id="SM00908">
    <property type="entry name" value="Gal-bind_lectin"/>
    <property type="match status" value="1"/>
</dbReference>
<evidence type="ECO:0000256" key="2">
    <source>
        <dbReference type="RuleBase" id="RU102079"/>
    </source>
</evidence>
<dbReference type="PROSITE" id="PS51304">
    <property type="entry name" value="GALECTIN"/>
    <property type="match status" value="1"/>
</dbReference>
<feature type="domain" description="Galectin" evidence="3">
    <location>
        <begin position="10"/>
        <end position="139"/>
    </location>
</feature>
<dbReference type="CDD" id="cd00070">
    <property type="entry name" value="GLECT"/>
    <property type="match status" value="1"/>
</dbReference>
<evidence type="ECO:0000313" key="5">
    <source>
        <dbReference type="Proteomes" id="UP000835052"/>
    </source>
</evidence>
<name>A0A8S1HWE4_9PELO</name>
<proteinExistence type="predicted"/>
<gene>
    <name evidence="4" type="ORF">CAUJ_LOCUS15321</name>
</gene>
<dbReference type="InterPro" id="IPR044156">
    <property type="entry name" value="Galectin-like"/>
</dbReference>
<protein>
    <recommendedName>
        <fullName evidence="2">Galectin</fullName>
    </recommendedName>
</protein>
<dbReference type="Proteomes" id="UP000835052">
    <property type="component" value="Unassembled WGS sequence"/>
</dbReference>
<dbReference type="SMART" id="SM00276">
    <property type="entry name" value="GLECT"/>
    <property type="match status" value="1"/>
</dbReference>
<accession>A0A8S1HWE4</accession>
<dbReference type="PANTHER" id="PTHR11346">
    <property type="entry name" value="GALECTIN"/>
    <property type="match status" value="1"/>
</dbReference>
<sequence>MHIIEYPALPFATPIYNLNHDAVVHVHAEPVPGPTNGFVVEFPSNEGIAFHFNVRMGNCGERTVVFNNFKHGHWKHEERHHNHFHFGQYFHLKISNHHRHFSVHVNGHHLGHFHHRESPHHIHQLAVRGDLRVHKIHFENFDFHNGGGIQIGGGAGMPVPMGVVPTPIAVAPTPVMAYPTPAPPPPVVFAPPPVVQPAPVIYAPPVVQQPQVVIIEEEHHRHRRHHHHHGLLHHLFD</sequence>
<dbReference type="PANTHER" id="PTHR11346:SF172">
    <property type="entry name" value="GALECTIN"/>
    <property type="match status" value="1"/>
</dbReference>
<organism evidence="4 5">
    <name type="scientific">Caenorhabditis auriculariae</name>
    <dbReference type="NCBI Taxonomy" id="2777116"/>
    <lineage>
        <taxon>Eukaryota</taxon>
        <taxon>Metazoa</taxon>
        <taxon>Ecdysozoa</taxon>
        <taxon>Nematoda</taxon>
        <taxon>Chromadorea</taxon>
        <taxon>Rhabditida</taxon>
        <taxon>Rhabditina</taxon>
        <taxon>Rhabditomorpha</taxon>
        <taxon>Rhabditoidea</taxon>
        <taxon>Rhabditidae</taxon>
        <taxon>Peloderinae</taxon>
        <taxon>Caenorhabditis</taxon>
    </lineage>
</organism>
<reference evidence="4" key="1">
    <citation type="submission" date="2020-10" db="EMBL/GenBank/DDBJ databases">
        <authorList>
            <person name="Kikuchi T."/>
        </authorList>
    </citation>
    <scope>NUCLEOTIDE SEQUENCE</scope>
    <source>
        <strain evidence="4">NKZ352</strain>
    </source>
</reference>
<dbReference type="GO" id="GO:0030246">
    <property type="term" value="F:carbohydrate binding"/>
    <property type="evidence" value="ECO:0007669"/>
    <property type="project" value="UniProtKB-UniRule"/>
</dbReference>
<dbReference type="Gene3D" id="2.60.120.200">
    <property type="match status" value="1"/>
</dbReference>
<keyword evidence="5" id="KW-1185">Reference proteome</keyword>
<evidence type="ECO:0000313" key="4">
    <source>
        <dbReference type="EMBL" id="CAD6199418.1"/>
    </source>
</evidence>
<evidence type="ECO:0000259" key="3">
    <source>
        <dbReference type="PROSITE" id="PS51304"/>
    </source>
</evidence>
<dbReference type="GO" id="GO:0016936">
    <property type="term" value="F:galactoside binding"/>
    <property type="evidence" value="ECO:0007669"/>
    <property type="project" value="TreeGrafter"/>
</dbReference>
<dbReference type="Pfam" id="PF00337">
    <property type="entry name" value="Gal-bind_lectin"/>
    <property type="match status" value="1"/>
</dbReference>
<evidence type="ECO:0000256" key="1">
    <source>
        <dbReference type="ARBA" id="ARBA00022734"/>
    </source>
</evidence>
<dbReference type="InterPro" id="IPR013320">
    <property type="entry name" value="ConA-like_dom_sf"/>
</dbReference>
<keyword evidence="1 2" id="KW-0430">Lectin</keyword>
<comment type="caution">
    <text evidence="4">The sequence shown here is derived from an EMBL/GenBank/DDBJ whole genome shotgun (WGS) entry which is preliminary data.</text>
</comment>
<dbReference type="InterPro" id="IPR001079">
    <property type="entry name" value="Galectin_CRD"/>
</dbReference>
<dbReference type="AlphaFoldDB" id="A0A8S1HWE4"/>
<dbReference type="OrthoDB" id="6251307at2759"/>
<dbReference type="EMBL" id="CAJGYM010000174">
    <property type="protein sequence ID" value="CAD6199418.1"/>
    <property type="molecule type" value="Genomic_DNA"/>
</dbReference>